<keyword evidence="4" id="KW-1185">Reference proteome</keyword>
<dbReference type="PRINTS" id="PR00947">
    <property type="entry name" value="CUTICLE"/>
</dbReference>
<dbReference type="InterPro" id="IPR050468">
    <property type="entry name" value="Cuticle_Struct_Prot"/>
</dbReference>
<accession>A0A9R0DLD2</accession>
<dbReference type="RefSeq" id="XP_035458982.2">
    <property type="nucleotide sequence ID" value="XM_035603089.2"/>
</dbReference>
<evidence type="ECO:0000313" key="5">
    <source>
        <dbReference type="RefSeq" id="XP_035458982.2"/>
    </source>
</evidence>
<reference evidence="5" key="1">
    <citation type="submission" date="2025-08" db="UniProtKB">
        <authorList>
            <consortium name="RefSeq"/>
        </authorList>
    </citation>
    <scope>IDENTIFICATION</scope>
    <source>
        <tissue evidence="5">Whole larval tissue</tissue>
    </source>
</reference>
<keyword evidence="2" id="KW-0732">Signal</keyword>
<dbReference type="OrthoDB" id="6515429at2759"/>
<sequence>MTVDIMPERLVTYKRLFRDRLCISCLPATEQKPNMKSMLIVALALVAVAAAIPVDEPIKILRSEFDQQPEGGYQFVFETENGINRQEEGQVKQVVDEENKPQSVVVVRGSYSYTNVDGKPETISYYADENGFHAEGDSIPKVPVARR</sequence>
<dbReference type="InterPro" id="IPR000618">
    <property type="entry name" value="Insect_cuticle"/>
</dbReference>
<dbReference type="Proteomes" id="UP000829999">
    <property type="component" value="Chromosome 20"/>
</dbReference>
<dbReference type="InterPro" id="IPR031311">
    <property type="entry name" value="CHIT_BIND_RR_consensus"/>
</dbReference>
<organism evidence="4 5">
    <name type="scientific">Spodoptera frugiperda</name>
    <name type="common">Fall armyworm</name>
    <dbReference type="NCBI Taxonomy" id="7108"/>
    <lineage>
        <taxon>Eukaryota</taxon>
        <taxon>Metazoa</taxon>
        <taxon>Ecdysozoa</taxon>
        <taxon>Arthropoda</taxon>
        <taxon>Hexapoda</taxon>
        <taxon>Insecta</taxon>
        <taxon>Pterygota</taxon>
        <taxon>Neoptera</taxon>
        <taxon>Endopterygota</taxon>
        <taxon>Lepidoptera</taxon>
        <taxon>Glossata</taxon>
        <taxon>Ditrysia</taxon>
        <taxon>Noctuoidea</taxon>
        <taxon>Noctuidae</taxon>
        <taxon>Amphipyrinae</taxon>
        <taxon>Spodoptera</taxon>
    </lineage>
</organism>
<dbReference type="PROSITE" id="PS51155">
    <property type="entry name" value="CHIT_BIND_RR_2"/>
    <property type="match status" value="1"/>
</dbReference>
<dbReference type="GeneID" id="118282151"/>
<dbReference type="PANTHER" id="PTHR10380">
    <property type="entry name" value="CUTICLE PROTEIN"/>
    <property type="match status" value="1"/>
</dbReference>
<dbReference type="Pfam" id="PF00379">
    <property type="entry name" value="Chitin_bind_4"/>
    <property type="match status" value="1"/>
</dbReference>
<evidence type="ECO:0000256" key="3">
    <source>
        <dbReference type="PROSITE-ProRule" id="PRU00497"/>
    </source>
</evidence>
<keyword evidence="1 3" id="KW-0193">Cuticle</keyword>
<dbReference type="PROSITE" id="PS00233">
    <property type="entry name" value="CHIT_BIND_RR_1"/>
    <property type="match status" value="1"/>
</dbReference>
<gene>
    <name evidence="5" type="primary">LOC118282151</name>
</gene>
<dbReference type="PANTHER" id="PTHR10380:SF173">
    <property type="entry name" value="CUTICULAR PROTEIN 47EF, ISOFORM C-RELATED"/>
    <property type="match status" value="1"/>
</dbReference>
<evidence type="ECO:0000256" key="2">
    <source>
        <dbReference type="ARBA" id="ARBA00022729"/>
    </source>
</evidence>
<evidence type="ECO:0000256" key="1">
    <source>
        <dbReference type="ARBA" id="ARBA00022460"/>
    </source>
</evidence>
<dbReference type="AlphaFoldDB" id="A0A9R0DLD2"/>
<name>A0A9R0DLD2_SPOFR</name>
<evidence type="ECO:0000313" key="4">
    <source>
        <dbReference type="Proteomes" id="UP000829999"/>
    </source>
</evidence>
<protein>
    <submittedName>
        <fullName evidence="5">Larval cuticle protein 1</fullName>
    </submittedName>
</protein>
<proteinExistence type="predicted"/>
<dbReference type="GO" id="GO:0008010">
    <property type="term" value="F:structural constituent of chitin-based larval cuticle"/>
    <property type="evidence" value="ECO:0007669"/>
    <property type="project" value="TreeGrafter"/>
</dbReference>
<dbReference type="GO" id="GO:0062129">
    <property type="term" value="C:chitin-based extracellular matrix"/>
    <property type="evidence" value="ECO:0007669"/>
    <property type="project" value="TreeGrafter"/>
</dbReference>